<evidence type="ECO:0000313" key="1">
    <source>
        <dbReference type="EMBL" id="VVV02002.1"/>
    </source>
</evidence>
<protein>
    <submittedName>
        <fullName evidence="1">Uncharacterized protein</fullName>
    </submittedName>
</protein>
<gene>
    <name evidence="1" type="ORF">FVB9532_03297</name>
</gene>
<comment type="caution">
    <text evidence="1">The sequence shown here is derived from an EMBL/GenBank/DDBJ whole genome shotgun (WGS) entry which is preliminary data.</text>
</comment>
<dbReference type="Proteomes" id="UP000356253">
    <property type="component" value="Unassembled WGS sequence"/>
</dbReference>
<evidence type="ECO:0000313" key="2">
    <source>
        <dbReference type="Proteomes" id="UP000356253"/>
    </source>
</evidence>
<accession>A0AC61YBY5</accession>
<reference evidence="1" key="1">
    <citation type="submission" date="2019-09" db="EMBL/GenBank/DDBJ databases">
        <authorList>
            <person name="Rodrigo-Torres L."/>
            <person name="Arahal R. D."/>
            <person name="Lucena T."/>
        </authorList>
    </citation>
    <scope>NUCLEOTIDE SEQUENCE</scope>
    <source>
        <strain evidence="1">ISS653</strain>
    </source>
</reference>
<name>A0AC61YBY5_9FLAO</name>
<sequence length="434" mass="50404">MKISLQLFLLSIIILIFSCKENIKNSVTPKTERQVEIQTSTELPKDSVVSKKSIETPKYYEHKYVVARSGLNYRDSPKGNVLGKFPLNTSLKILEKTTITDQIKDKEKTFKGEWVGVEKNSDTVYVFDGFLSNSYIESDIKLYNVIPYYKDNDSKERTAFLNLSETYFENAYNEGSDRNKNLILTKSDLSKDTIRLNQNQRRELLSQLKLSESDRIFVYMMANDSIINFSIKDLPAIACMNIYGAYSDYQNQEGDYEFGFDLGRSITNWEENLVFMGKENPFHTGKLKPMIWSKIDSQDFPKKFDDSIIDDRRKWWFKGIKAGQSYKFSLNNLDYYVQDLKKGESVEHRYLIVIDSNTKKVLHEKVFIDAESTYLIPLQIENSEEKYYGQWAGQLFKNKATVIFGFLGYTFGCPSITVLDETEPNIPILCDNRH</sequence>
<keyword evidence="2" id="KW-1185">Reference proteome</keyword>
<proteinExistence type="predicted"/>
<organism evidence="1 2">
    <name type="scientific">Mesonia oceanica</name>
    <dbReference type="NCBI Taxonomy" id="2687242"/>
    <lineage>
        <taxon>Bacteria</taxon>
        <taxon>Pseudomonadati</taxon>
        <taxon>Bacteroidota</taxon>
        <taxon>Flavobacteriia</taxon>
        <taxon>Flavobacteriales</taxon>
        <taxon>Flavobacteriaceae</taxon>
        <taxon>Mesonia</taxon>
    </lineage>
</organism>
<dbReference type="EMBL" id="CABVMM010000014">
    <property type="protein sequence ID" value="VVV02002.1"/>
    <property type="molecule type" value="Genomic_DNA"/>
</dbReference>